<name>A0AAW7ZHY1_9FIRM</name>
<dbReference type="EMBL" id="JARPTC010000024">
    <property type="protein sequence ID" value="MDO7788759.1"/>
    <property type="molecule type" value="Genomic_DNA"/>
</dbReference>
<reference evidence="2" key="1">
    <citation type="journal article" date="2023" name="J. Hazard. Mater.">
        <title>Anaerobic biodegradation of pyrene and benzo[a]pyrene by a new sulfate-reducing Desulforamulus aquiferis strain DSA.</title>
        <authorList>
            <person name="Zhang Z."/>
            <person name="Sun J."/>
            <person name="Gong X."/>
            <person name="Wang C."/>
            <person name="Wang H."/>
        </authorList>
    </citation>
    <scope>NUCLEOTIDE SEQUENCE</scope>
    <source>
        <strain evidence="2">DSA</strain>
    </source>
</reference>
<dbReference type="RefSeq" id="WP_304544979.1">
    <property type="nucleotide sequence ID" value="NZ_JARPTC010000024.1"/>
</dbReference>
<protein>
    <submittedName>
        <fullName evidence="2">DUF4405 domain-containing protein</fullName>
    </submittedName>
</protein>
<proteinExistence type="predicted"/>
<organism evidence="2 3">
    <name type="scientific">Desulforamulus aquiferis</name>
    <dbReference type="NCBI Taxonomy" id="1397668"/>
    <lineage>
        <taxon>Bacteria</taxon>
        <taxon>Bacillati</taxon>
        <taxon>Bacillota</taxon>
        <taxon>Clostridia</taxon>
        <taxon>Eubacteriales</taxon>
        <taxon>Peptococcaceae</taxon>
        <taxon>Desulforamulus</taxon>
    </lineage>
</organism>
<keyword evidence="1" id="KW-1133">Transmembrane helix</keyword>
<keyword evidence="1" id="KW-0472">Membrane</keyword>
<feature type="transmembrane region" description="Helical" evidence="1">
    <location>
        <begin position="34"/>
        <end position="60"/>
    </location>
</feature>
<dbReference type="Proteomes" id="UP001172911">
    <property type="component" value="Unassembled WGS sequence"/>
</dbReference>
<gene>
    <name evidence="2" type="ORF">P6N53_16140</name>
</gene>
<accession>A0AAW7ZHY1</accession>
<evidence type="ECO:0000313" key="3">
    <source>
        <dbReference type="Proteomes" id="UP001172911"/>
    </source>
</evidence>
<evidence type="ECO:0000313" key="2">
    <source>
        <dbReference type="EMBL" id="MDO7788759.1"/>
    </source>
</evidence>
<reference evidence="2" key="2">
    <citation type="submission" date="2023-03" db="EMBL/GenBank/DDBJ databases">
        <authorList>
            <person name="Zhang Z."/>
        </authorList>
    </citation>
    <scope>NUCLEOTIDE SEQUENCE</scope>
    <source>
        <strain evidence="2">DSA</strain>
    </source>
</reference>
<evidence type="ECO:0000256" key="1">
    <source>
        <dbReference type="SAM" id="Phobius"/>
    </source>
</evidence>
<comment type="caution">
    <text evidence="2">The sequence shown here is derived from an EMBL/GenBank/DDBJ whole genome shotgun (WGS) entry which is preliminary data.</text>
</comment>
<keyword evidence="1" id="KW-0812">Transmembrane</keyword>
<sequence>MDNWPKITQDNFYTKVNNKSMDKPTKTLNKTTKYFMIDTALIGLLTASGISGVLLWAGVLPKGTAIRILFKFLHRWGGLGLAILATYHFIEHWDWYKKTGRTLLKDDIKQKIKN</sequence>
<keyword evidence="3" id="KW-1185">Reference proteome</keyword>
<feature type="transmembrane region" description="Helical" evidence="1">
    <location>
        <begin position="72"/>
        <end position="90"/>
    </location>
</feature>
<dbReference type="AlphaFoldDB" id="A0AAW7ZHY1"/>